<keyword evidence="5" id="KW-0150">Chloroplast</keyword>
<evidence type="ECO:0000256" key="2">
    <source>
        <dbReference type="ARBA" id="ARBA00022980"/>
    </source>
</evidence>
<dbReference type="PANTHER" id="PTHR12919:SF20">
    <property type="entry name" value="SMALL RIBOSOMAL SUBUNIT PROTEIN BS16M"/>
    <property type="match status" value="1"/>
</dbReference>
<dbReference type="GO" id="GO:0015935">
    <property type="term" value="C:small ribosomal subunit"/>
    <property type="evidence" value="ECO:0007669"/>
    <property type="project" value="TreeGrafter"/>
</dbReference>
<keyword evidence="2 4" id="KW-0689">Ribosomal protein</keyword>
<gene>
    <name evidence="4" type="primary">rps16</name>
    <name evidence="4" type="ORF">Thor_135</name>
</gene>
<dbReference type="HAMAP" id="MF_00385">
    <property type="entry name" value="Ribosomal_bS16"/>
    <property type="match status" value="1"/>
</dbReference>
<dbReference type="GO" id="GO:0003735">
    <property type="term" value="F:structural constituent of ribosome"/>
    <property type="evidence" value="ECO:0007669"/>
    <property type="project" value="InterPro"/>
</dbReference>
<accession>A0A1C9CAM7</accession>
<keyword evidence="4" id="KW-0934">Plastid</keyword>
<dbReference type="GO" id="GO:0005739">
    <property type="term" value="C:mitochondrion"/>
    <property type="evidence" value="ECO:0007669"/>
    <property type="project" value="GOC"/>
</dbReference>
<dbReference type="InterPro" id="IPR000307">
    <property type="entry name" value="Ribosomal_bS16"/>
</dbReference>
<dbReference type="RefSeq" id="YP_009296492.1">
    <property type="nucleotide sequence ID" value="NC_031171.1"/>
</dbReference>
<evidence type="ECO:0000313" key="5">
    <source>
        <dbReference type="EMBL" id="ARX95797.1"/>
    </source>
</evidence>
<geneLocation type="plastid" evidence="4"/>
<reference evidence="4" key="2">
    <citation type="journal article" date="2018" name="PLoS ONE">
        <title>Plastid genome analysis of three Nemaliophycidae red algal species suggests environmental adaptation for iron limited habitats.</title>
        <authorList>
            <person name="Cho C.H."/>
            <person name="Choi J.W."/>
            <person name="Lam D.W."/>
            <person name="Kim K.M."/>
            <person name="Yoon H.S."/>
        </authorList>
    </citation>
    <scope>NUCLEOTIDE SEQUENCE</scope>
</reference>
<dbReference type="GO" id="GO:0032543">
    <property type="term" value="P:mitochondrial translation"/>
    <property type="evidence" value="ECO:0007669"/>
    <property type="project" value="TreeGrafter"/>
</dbReference>
<evidence type="ECO:0000256" key="3">
    <source>
        <dbReference type="ARBA" id="ARBA00023274"/>
    </source>
</evidence>
<name>A0A1C9CAM7_9FLOR</name>
<dbReference type="Gene3D" id="3.30.1320.10">
    <property type="match status" value="1"/>
</dbReference>
<dbReference type="GeneID" id="29072832"/>
<dbReference type="AlphaFoldDB" id="A0A1C9CAM7"/>
<dbReference type="Pfam" id="PF00886">
    <property type="entry name" value="Ribosomal_S16"/>
    <property type="match status" value="1"/>
</dbReference>
<sequence>MLKIRLQRYGRKKYPSYKIIVIDSRKRSKGKPIEEIGFYNPIQEITTLNIPKVKYYISLGAQPSEIVQSIWKKVQIK</sequence>
<dbReference type="NCBIfam" id="TIGR00002">
    <property type="entry name" value="S16"/>
    <property type="match status" value="1"/>
</dbReference>
<protein>
    <submittedName>
        <fullName evidence="4 5">Ribosomal protein S16</fullName>
    </submittedName>
</protein>
<dbReference type="EMBL" id="KX284714">
    <property type="protein sequence ID" value="AOM65427.1"/>
    <property type="molecule type" value="Genomic_DNA"/>
</dbReference>
<proteinExistence type="inferred from homology"/>
<keyword evidence="3" id="KW-0687">Ribonucleoprotein</keyword>
<dbReference type="SUPFAM" id="SSF54565">
    <property type="entry name" value="Ribosomal protein S16"/>
    <property type="match status" value="1"/>
</dbReference>
<comment type="similarity">
    <text evidence="1">Belongs to the bacterial ribosomal protein bS16 family.</text>
</comment>
<evidence type="ECO:0000256" key="1">
    <source>
        <dbReference type="ARBA" id="ARBA00006668"/>
    </source>
</evidence>
<dbReference type="PANTHER" id="PTHR12919">
    <property type="entry name" value="30S RIBOSOMAL PROTEIN S16"/>
    <property type="match status" value="1"/>
</dbReference>
<dbReference type="InterPro" id="IPR023803">
    <property type="entry name" value="Ribosomal_bS16_dom_sf"/>
</dbReference>
<evidence type="ECO:0000313" key="4">
    <source>
        <dbReference type="EMBL" id="AOM65427.1"/>
    </source>
</evidence>
<organism evidence="4">
    <name type="scientific">Thorea hispida</name>
    <dbReference type="NCBI Taxonomy" id="202687"/>
    <lineage>
        <taxon>Eukaryota</taxon>
        <taxon>Rhodophyta</taxon>
        <taxon>Florideophyceae</taxon>
        <taxon>Nemaliophycidae</taxon>
        <taxon>Thoreales</taxon>
        <taxon>Thoreaceae</taxon>
        <taxon>Thorea</taxon>
    </lineage>
</organism>
<reference evidence="5" key="1">
    <citation type="submission" date="2016-11" db="EMBL/GenBank/DDBJ databases">
        <title>Complete Chloroplast Genome of Thorea hispida.</title>
        <authorList>
            <person name="Nan F."/>
            <person name="Xie S."/>
        </authorList>
    </citation>
    <scope>NUCLEOTIDE SEQUENCE</scope>
</reference>
<dbReference type="EMBL" id="KY083065">
    <property type="protein sequence ID" value="ARX95797.1"/>
    <property type="molecule type" value="Genomic_DNA"/>
</dbReference>